<dbReference type="EMBL" id="FJ851547">
    <property type="protein sequence ID" value="ACP17936.1"/>
    <property type="molecule type" value="Genomic_DNA"/>
</dbReference>
<keyword evidence="3" id="KW-0808">Transferase</keyword>
<dbReference type="SFLD" id="SFLDG01151">
    <property type="entry name" value="Main.2:_Nu-like"/>
    <property type="match status" value="1"/>
</dbReference>
<dbReference type="Gene3D" id="3.40.30.10">
    <property type="entry name" value="Glutaredoxin"/>
    <property type="match status" value="1"/>
</dbReference>
<gene>
    <name evidence="3" type="primary">gst</name>
</gene>
<feature type="domain" description="GST C-terminal" evidence="2">
    <location>
        <begin position="85"/>
        <end position="198"/>
    </location>
</feature>
<dbReference type="SUPFAM" id="SSF47616">
    <property type="entry name" value="GST C-terminal domain-like"/>
    <property type="match status" value="1"/>
</dbReference>
<dbReference type="InterPro" id="IPR036249">
    <property type="entry name" value="Thioredoxin-like_sf"/>
</dbReference>
<dbReference type="PROSITE" id="PS50405">
    <property type="entry name" value="GST_CTER"/>
    <property type="match status" value="1"/>
</dbReference>
<dbReference type="InterPro" id="IPR036282">
    <property type="entry name" value="Glutathione-S-Trfase_C_sf"/>
</dbReference>
<dbReference type="Pfam" id="PF13417">
    <property type="entry name" value="GST_N_3"/>
    <property type="match status" value="1"/>
</dbReference>
<dbReference type="InterPro" id="IPR040079">
    <property type="entry name" value="Glutathione_S-Trfase"/>
</dbReference>
<evidence type="ECO:0000259" key="2">
    <source>
        <dbReference type="PROSITE" id="PS50405"/>
    </source>
</evidence>
<evidence type="ECO:0000259" key="1">
    <source>
        <dbReference type="PROSITE" id="PS50404"/>
    </source>
</evidence>
<dbReference type="InterPro" id="IPR010987">
    <property type="entry name" value="Glutathione-S-Trfase_C-like"/>
</dbReference>
<dbReference type="Pfam" id="PF13410">
    <property type="entry name" value="GST_C_2"/>
    <property type="match status" value="1"/>
</dbReference>
<feature type="domain" description="GST N-terminal" evidence="1">
    <location>
        <begin position="1"/>
        <end position="80"/>
    </location>
</feature>
<name>C3V9Y9_PSENT</name>
<dbReference type="PANTHER" id="PTHR44051">
    <property type="entry name" value="GLUTATHIONE S-TRANSFERASE-RELATED"/>
    <property type="match status" value="1"/>
</dbReference>
<proteinExistence type="predicted"/>
<dbReference type="SFLD" id="SFLDG00358">
    <property type="entry name" value="Main_(cytGST)"/>
    <property type="match status" value="1"/>
</dbReference>
<reference evidence="3" key="2">
    <citation type="journal article" date="2010" name="Arch. Microbiol.">
        <title>Isoeugenol monooxygenase and its putative regulatory gene are located in the eugenol metabolic gene cluster in Pseudomonas nitroreducens Jin1.</title>
        <authorList>
            <person name="Ryu J.Y."/>
            <person name="Seo J."/>
            <person name="Unno T."/>
            <person name="Ahn J.H."/>
            <person name="Yan T."/>
            <person name="Sadowsky M.J."/>
            <person name="Hur H.G."/>
        </authorList>
    </citation>
    <scope>NUCLEOTIDE SEQUENCE</scope>
    <source>
        <strain evidence="3">Jin1</strain>
    </source>
</reference>
<dbReference type="CDD" id="cd03056">
    <property type="entry name" value="GST_N_4"/>
    <property type="match status" value="1"/>
</dbReference>
<dbReference type="SUPFAM" id="SSF52833">
    <property type="entry name" value="Thioredoxin-like"/>
    <property type="match status" value="1"/>
</dbReference>
<dbReference type="InterPro" id="IPR004045">
    <property type="entry name" value="Glutathione_S-Trfase_N"/>
</dbReference>
<reference evidence="3" key="1">
    <citation type="submission" date="2009-03" db="EMBL/GenBank/DDBJ databases">
        <authorList>
            <person name="Ryu J.-Y."/>
            <person name="Seo J."/>
            <person name="Unno T."/>
            <person name="Ahn J.-H."/>
            <person name="Sadowsky M.J."/>
            <person name="Hur H.-G."/>
        </authorList>
    </citation>
    <scope>NUCLEOTIDE SEQUENCE</scope>
    <source>
        <strain evidence="3">Jin1</strain>
    </source>
</reference>
<accession>C3V9Y9</accession>
<dbReference type="PROSITE" id="PS50404">
    <property type="entry name" value="GST_NTER"/>
    <property type="match status" value="1"/>
</dbReference>
<protein>
    <submittedName>
        <fullName evidence="3">Putative glutathione S-transferase</fullName>
    </submittedName>
</protein>
<organism evidence="3">
    <name type="scientific">Pseudomonas nitroreducens</name>
    <dbReference type="NCBI Taxonomy" id="46680"/>
    <lineage>
        <taxon>Bacteria</taxon>
        <taxon>Pseudomonadati</taxon>
        <taxon>Pseudomonadota</taxon>
        <taxon>Gammaproteobacteria</taxon>
        <taxon>Pseudomonadales</taxon>
        <taxon>Pseudomonadaceae</taxon>
        <taxon>Pseudomonas</taxon>
    </lineage>
</organism>
<dbReference type="GO" id="GO:0016740">
    <property type="term" value="F:transferase activity"/>
    <property type="evidence" value="ECO:0007669"/>
    <property type="project" value="UniProtKB-KW"/>
</dbReference>
<sequence length="198" mass="21917">MKLHDFPLSGNCYKVRLFLGLIGQSAERVPVDLVGGAHKRPAFLAINPRGQVPALEDGELRLGDSQAILVYLARQYAEPRWNPQDAVTQGRIANWLSFSANEVQHGLALARVILLFKRPGDLPAAQAQGRHALELLDATLAEHRWLAQTHEPTIADIAVYPYVTLAEEGGLELSGYPYVQDWLARVRALPGYVPQPRL</sequence>
<dbReference type="AlphaFoldDB" id="C3V9Y9"/>
<dbReference type="Gene3D" id="1.20.1050.10">
    <property type="match status" value="1"/>
</dbReference>
<evidence type="ECO:0000313" key="3">
    <source>
        <dbReference type="EMBL" id="ACP17936.1"/>
    </source>
</evidence>
<dbReference type="PANTHER" id="PTHR44051:SF2">
    <property type="entry name" value="HYPOTHETICAL GLUTATHIONE S-TRANSFERASE LIKE PROTEIN"/>
    <property type="match status" value="1"/>
</dbReference>
<dbReference type="SFLD" id="SFLDS00019">
    <property type="entry name" value="Glutathione_Transferase_(cytos"/>
    <property type="match status" value="1"/>
</dbReference>